<proteinExistence type="predicted"/>
<dbReference type="InterPro" id="IPR011992">
    <property type="entry name" value="EF-hand-dom_pair"/>
</dbReference>
<organism evidence="4 5">
    <name type="scientific">SAR86 cluster bacterium</name>
    <dbReference type="NCBI Taxonomy" id="2030880"/>
    <lineage>
        <taxon>Bacteria</taxon>
        <taxon>Pseudomonadati</taxon>
        <taxon>Pseudomonadota</taxon>
        <taxon>Gammaproteobacteria</taxon>
        <taxon>SAR86 cluster</taxon>
    </lineage>
</organism>
<evidence type="ECO:0000313" key="4">
    <source>
        <dbReference type="EMBL" id="PCJ22465.1"/>
    </source>
</evidence>
<dbReference type="PROSITE" id="PS00018">
    <property type="entry name" value="EF_HAND_1"/>
    <property type="match status" value="1"/>
</dbReference>
<dbReference type="GO" id="GO:0005509">
    <property type="term" value="F:calcium ion binding"/>
    <property type="evidence" value="ECO:0007669"/>
    <property type="project" value="InterPro"/>
</dbReference>
<comment type="caution">
    <text evidence="4">The sequence shown here is derived from an EMBL/GenBank/DDBJ whole genome shotgun (WGS) entry which is preliminary data.</text>
</comment>
<dbReference type="SUPFAM" id="SSF47473">
    <property type="entry name" value="EF-hand"/>
    <property type="match status" value="1"/>
</dbReference>
<dbReference type="Proteomes" id="UP000218327">
    <property type="component" value="Unassembled WGS sequence"/>
</dbReference>
<feature type="signal peptide" evidence="2">
    <location>
        <begin position="1"/>
        <end position="21"/>
    </location>
</feature>
<feature type="domain" description="EF-hand" evidence="3">
    <location>
        <begin position="33"/>
        <end position="50"/>
    </location>
</feature>
<dbReference type="Pfam" id="PF13202">
    <property type="entry name" value="EF-hand_5"/>
    <property type="match status" value="2"/>
</dbReference>
<sequence length="182" mass="19832">MNKLPLTVSFAALILSTTAIAADGNTRGDHAMSNLDVNGDGVVNFVEFQERAFGAFATLDSNQDDELSLDEFINGRPGPIFGGRGGRGRGNDNRTRPEPTEEQMAHMQEMMTERATARFQEMDANGDEVVSLLEFQEASFLNMDQDNNGLLSAEELRPRRHGRPGFGHPESGGQRGGHAPQV</sequence>
<dbReference type="Gene3D" id="1.10.238.10">
    <property type="entry name" value="EF-hand"/>
    <property type="match status" value="2"/>
</dbReference>
<feature type="domain" description="EF-hand" evidence="3">
    <location>
        <begin position="139"/>
        <end position="157"/>
    </location>
</feature>
<evidence type="ECO:0000313" key="5">
    <source>
        <dbReference type="Proteomes" id="UP000218327"/>
    </source>
</evidence>
<protein>
    <recommendedName>
        <fullName evidence="3">EF-hand domain-containing protein</fullName>
    </recommendedName>
</protein>
<accession>A0A2A5AT88</accession>
<evidence type="ECO:0000256" key="2">
    <source>
        <dbReference type="SAM" id="SignalP"/>
    </source>
</evidence>
<feature type="region of interest" description="Disordered" evidence="1">
    <location>
        <begin position="156"/>
        <end position="182"/>
    </location>
</feature>
<name>A0A2A5AT88_9GAMM</name>
<dbReference type="InterPro" id="IPR002048">
    <property type="entry name" value="EF_hand_dom"/>
</dbReference>
<reference evidence="5" key="1">
    <citation type="submission" date="2017-08" db="EMBL/GenBank/DDBJ databases">
        <title>A dynamic microbial community with high functional redundancy inhabits the cold, oxic subseafloor aquifer.</title>
        <authorList>
            <person name="Tully B.J."/>
            <person name="Wheat C.G."/>
            <person name="Glazer B.T."/>
            <person name="Huber J.A."/>
        </authorList>
    </citation>
    <scope>NUCLEOTIDE SEQUENCE [LARGE SCALE GENOMIC DNA]</scope>
</reference>
<evidence type="ECO:0000256" key="1">
    <source>
        <dbReference type="SAM" id="MobiDB-lite"/>
    </source>
</evidence>
<gene>
    <name evidence="4" type="ORF">COA96_14385</name>
</gene>
<dbReference type="InterPro" id="IPR018247">
    <property type="entry name" value="EF_Hand_1_Ca_BS"/>
</dbReference>
<keyword evidence="2" id="KW-0732">Signal</keyword>
<feature type="chain" id="PRO_5012517521" description="EF-hand domain-containing protein" evidence="2">
    <location>
        <begin position="22"/>
        <end position="182"/>
    </location>
</feature>
<dbReference type="AlphaFoldDB" id="A0A2A5AT88"/>
<feature type="region of interest" description="Disordered" evidence="1">
    <location>
        <begin position="74"/>
        <end position="100"/>
    </location>
</feature>
<evidence type="ECO:0000259" key="3">
    <source>
        <dbReference type="Pfam" id="PF13202"/>
    </source>
</evidence>
<dbReference type="EMBL" id="NVVJ01000060">
    <property type="protein sequence ID" value="PCJ22465.1"/>
    <property type="molecule type" value="Genomic_DNA"/>
</dbReference>
<feature type="compositionally biased region" description="Basic and acidic residues" evidence="1">
    <location>
        <begin position="89"/>
        <end position="99"/>
    </location>
</feature>